<evidence type="ECO:0000256" key="5">
    <source>
        <dbReference type="SAM" id="MobiDB-lite"/>
    </source>
</evidence>
<dbReference type="InterPro" id="IPR043147">
    <property type="entry name" value="Penicillin_amidase_A-knob"/>
</dbReference>
<feature type="region of interest" description="Disordered" evidence="5">
    <location>
        <begin position="29"/>
        <end position="50"/>
    </location>
</feature>
<dbReference type="Gene3D" id="3.60.20.10">
    <property type="entry name" value="Glutamine Phosphoribosylpyrophosphate, subunit 1, domain 1"/>
    <property type="match status" value="1"/>
</dbReference>
<organism evidence="7 8">
    <name type="scientific">Spectribacter hydrogenoxidans</name>
    <dbReference type="NCBI Taxonomy" id="3075608"/>
    <lineage>
        <taxon>Bacteria</taxon>
        <taxon>Pseudomonadati</taxon>
        <taxon>Pseudomonadota</taxon>
        <taxon>Gammaproteobacteria</taxon>
        <taxon>Salinisphaerales</taxon>
        <taxon>Salinisphaeraceae</taxon>
        <taxon>Spectribacter</taxon>
    </lineage>
</organism>
<evidence type="ECO:0000313" key="8">
    <source>
        <dbReference type="Proteomes" id="UP001251857"/>
    </source>
</evidence>
<dbReference type="SUPFAM" id="SSF56235">
    <property type="entry name" value="N-terminal nucleophile aminohydrolases (Ntn hydrolases)"/>
    <property type="match status" value="1"/>
</dbReference>
<reference evidence="7 8" key="1">
    <citation type="submission" date="2023-09" db="EMBL/GenBank/DDBJ databases">
        <authorList>
            <person name="Rey-Velasco X."/>
        </authorList>
    </citation>
    <scope>NUCLEOTIDE SEQUENCE [LARGE SCALE GENOMIC DNA]</scope>
    <source>
        <strain evidence="7 8">W335</strain>
    </source>
</reference>
<evidence type="ECO:0000313" key="7">
    <source>
        <dbReference type="EMBL" id="MDT0633425.1"/>
    </source>
</evidence>
<dbReference type="InterPro" id="IPR029055">
    <property type="entry name" value="Ntn_hydrolases_N"/>
</dbReference>
<evidence type="ECO:0000256" key="4">
    <source>
        <dbReference type="ARBA" id="ARBA00038735"/>
    </source>
</evidence>
<evidence type="ECO:0000256" key="6">
    <source>
        <dbReference type="SAM" id="SignalP"/>
    </source>
</evidence>
<comment type="caution">
    <text evidence="7">The sequence shown here is derived from an EMBL/GenBank/DDBJ whole genome shotgun (WGS) entry which is preliminary data.</text>
</comment>
<dbReference type="PROSITE" id="PS51257">
    <property type="entry name" value="PROKAR_LIPOPROTEIN"/>
    <property type="match status" value="1"/>
</dbReference>
<feature type="compositionally biased region" description="Gly residues" evidence="5">
    <location>
        <begin position="29"/>
        <end position="38"/>
    </location>
</feature>
<sequence>MRALFPSLPAVLLALSACGGGSGGGGINLGGGDNGGDDPGPVSPGVPLTNAPAVTAPFADNGTVLNILPPGQDDTGGLANASVPGPLPVSELGPVVEEVSERTGLVPALAAETHFMDQLGAYDALAHSPPGLTNDELVPTYFKTAEMRGPDDFPAGSGQTVTGAGYEVAIKRGNDRGVPHIFGDTRADALFGTGYVTAADRLFLLDVLRRAGRGELSKFLGPADFSFDRDIAFAAPYREADRTRQITETAEKFGAAGEQVLADVQAFVDGLNTYVAEVRTSAQLQAAGTSKLPIEYLALGVELQDFTPEDVHAIATLIQSIFAGGGGGEADNVRLLHALADQTADAATACRLWRDIRHALDPASSVTTTKSFPTQSPADYDDNICPLQGDFAAAYPGNAFFDAGSYEPHDFFTTEPCGLQQQTACPDPVVTGNLPQLPGTAPVIDILDGLLGGLLGGLTSNQTTVQPPLRRQATAAASPEQLARARQRVASLARSLSGLADGLPRQISNALLVGGSHTASGNPIAVFGPQTSYFTPQLLVEMAVHGGDIHTRGMTFAGLPYVVIGRGVDFAWSATSGSSDLTDIRAVRLCAAEAGEPRSGYRVNGQCKAFDHFTESWPARWNLAVPMDDPASVGQNFAVTRDIIRTDEYGPVFAFATVDGQPVALTRQRSTYRAELDTVVPFFLATRNDVFDAESFLQVFNTTTGSFNWFFADRDDIAFIHSGLYPRRAEGVHPDLPVWGDGTRDWQGFLNLAEHPQAINPSRGYLASWNNRPARDWWAADANASYGPNHRNDSLDRRLTALVDQGNVTRANVVEAMGDAATVDLRGQEMLPSALDVLEQGTLTNEEQAAVDLMRDWVAGGALRRDRDNNGEYDDDAAVALMDAWYNPMIEQVLPQLTALENVNGGNRMIMGRDNPPGPMGSAYQSGYFQYLERVFDMALNTDPRPYRELECGGPDGNCRAALRTSLATALDSLGGIANRANWDADEAGDRIVHRPLGLSAVPAIDWQNRPTFQQVVEFERRR</sequence>
<feature type="compositionally biased region" description="Low complexity" evidence="5">
    <location>
        <begin position="39"/>
        <end position="48"/>
    </location>
</feature>
<dbReference type="Pfam" id="PF01804">
    <property type="entry name" value="Penicil_amidase"/>
    <property type="match status" value="1"/>
</dbReference>
<accession>A0ABU3BW12</accession>
<dbReference type="Proteomes" id="UP001251857">
    <property type="component" value="Unassembled WGS sequence"/>
</dbReference>
<evidence type="ECO:0000256" key="2">
    <source>
        <dbReference type="ARBA" id="ARBA00022801"/>
    </source>
</evidence>
<dbReference type="InterPro" id="IPR002692">
    <property type="entry name" value="S45"/>
</dbReference>
<dbReference type="EMBL" id="JAVRIB010000001">
    <property type="protein sequence ID" value="MDT0633425.1"/>
    <property type="molecule type" value="Genomic_DNA"/>
</dbReference>
<proteinExistence type="inferred from homology"/>
<gene>
    <name evidence="7" type="ORF">RM532_00495</name>
</gene>
<dbReference type="RefSeq" id="WP_311651128.1">
    <property type="nucleotide sequence ID" value="NZ_JAVRIB010000001.1"/>
</dbReference>
<dbReference type="PANTHER" id="PTHR34218">
    <property type="entry name" value="PEPTIDASE S45 PENICILLIN AMIDASE"/>
    <property type="match status" value="1"/>
</dbReference>
<dbReference type="Gene3D" id="1.10.439.10">
    <property type="entry name" value="Penicillin Amidohydrolase, domain 1"/>
    <property type="match status" value="1"/>
</dbReference>
<dbReference type="InterPro" id="IPR043146">
    <property type="entry name" value="Penicillin_amidase_N_B-knob"/>
</dbReference>
<name>A0ABU3BW12_9GAMM</name>
<dbReference type="Gene3D" id="2.30.120.10">
    <property type="match status" value="1"/>
</dbReference>
<evidence type="ECO:0000256" key="3">
    <source>
        <dbReference type="ARBA" id="ARBA00023145"/>
    </source>
</evidence>
<feature type="signal peptide" evidence="6">
    <location>
        <begin position="1"/>
        <end position="19"/>
    </location>
</feature>
<evidence type="ECO:0000256" key="1">
    <source>
        <dbReference type="ARBA" id="ARBA00006586"/>
    </source>
</evidence>
<keyword evidence="3" id="KW-0865">Zymogen</keyword>
<keyword evidence="2" id="KW-0378">Hydrolase</keyword>
<dbReference type="PANTHER" id="PTHR34218:SF4">
    <property type="entry name" value="ACYL-HOMOSERINE LACTONE ACYLASE QUIP"/>
    <property type="match status" value="1"/>
</dbReference>
<dbReference type="Gene3D" id="1.10.1400.10">
    <property type="match status" value="1"/>
</dbReference>
<feature type="chain" id="PRO_5046471731" evidence="6">
    <location>
        <begin position="20"/>
        <end position="1023"/>
    </location>
</feature>
<dbReference type="InterPro" id="IPR023343">
    <property type="entry name" value="Penicillin_amidase_dom1"/>
</dbReference>
<comment type="similarity">
    <text evidence="1">Belongs to the peptidase S45 family.</text>
</comment>
<keyword evidence="6" id="KW-0732">Signal</keyword>
<protein>
    <submittedName>
        <fullName evidence="7">Penicillin acylase family protein</fullName>
    </submittedName>
</protein>
<keyword evidence="8" id="KW-1185">Reference proteome</keyword>
<comment type="subunit">
    <text evidence="4">Heterodimer of an alpha subunit and a beta subunit processed from the same precursor.</text>
</comment>